<dbReference type="Gene3D" id="1.50.40.10">
    <property type="entry name" value="Mitochondrial carrier domain"/>
    <property type="match status" value="1"/>
</dbReference>
<protein>
    <submittedName>
        <fullName evidence="5">Mitochondrial carrier protein, putative</fullName>
    </submittedName>
</protein>
<proteinExistence type="predicted"/>
<dbReference type="SUPFAM" id="SSF103506">
    <property type="entry name" value="Mitochondrial carrier"/>
    <property type="match status" value="1"/>
</dbReference>
<dbReference type="VEuPathDB" id="TriTrypDB:BSAL_45335"/>
<comment type="subcellular location">
    <subcellularLocation>
        <location evidence="1">Membrane</location>
    </subcellularLocation>
</comment>
<name>A0A0S4JQQ1_BODSA</name>
<keyword evidence="3 4" id="KW-0472">Membrane</keyword>
<reference evidence="6" key="1">
    <citation type="submission" date="2015-09" db="EMBL/GenBank/DDBJ databases">
        <authorList>
            <consortium name="Pathogen Informatics"/>
        </authorList>
    </citation>
    <scope>NUCLEOTIDE SEQUENCE [LARGE SCALE GENOMIC DNA]</scope>
    <source>
        <strain evidence="6">Lake Konstanz</strain>
    </source>
</reference>
<evidence type="ECO:0000313" key="5">
    <source>
        <dbReference type="EMBL" id="CUG93856.1"/>
    </source>
</evidence>
<dbReference type="Proteomes" id="UP000051952">
    <property type="component" value="Unassembled WGS sequence"/>
</dbReference>
<gene>
    <name evidence="5" type="ORF">BSAL_45335</name>
</gene>
<evidence type="ECO:0000313" key="6">
    <source>
        <dbReference type="Proteomes" id="UP000051952"/>
    </source>
</evidence>
<keyword evidence="4" id="KW-1133">Transmembrane helix</keyword>
<evidence type="ECO:0000256" key="4">
    <source>
        <dbReference type="SAM" id="Phobius"/>
    </source>
</evidence>
<feature type="transmembrane region" description="Helical" evidence="4">
    <location>
        <begin position="135"/>
        <end position="160"/>
    </location>
</feature>
<evidence type="ECO:0000256" key="2">
    <source>
        <dbReference type="ARBA" id="ARBA00022692"/>
    </source>
</evidence>
<dbReference type="GO" id="GO:0016020">
    <property type="term" value="C:membrane"/>
    <property type="evidence" value="ECO:0007669"/>
    <property type="project" value="UniProtKB-SubCell"/>
</dbReference>
<dbReference type="AlphaFoldDB" id="A0A0S4JQQ1"/>
<organism evidence="5 6">
    <name type="scientific">Bodo saltans</name>
    <name type="common">Flagellated protozoan</name>
    <dbReference type="NCBI Taxonomy" id="75058"/>
    <lineage>
        <taxon>Eukaryota</taxon>
        <taxon>Discoba</taxon>
        <taxon>Euglenozoa</taxon>
        <taxon>Kinetoplastea</taxon>
        <taxon>Metakinetoplastina</taxon>
        <taxon>Eubodonida</taxon>
        <taxon>Bodonidae</taxon>
        <taxon>Bodo</taxon>
    </lineage>
</organism>
<dbReference type="EMBL" id="CYKH01002201">
    <property type="protein sequence ID" value="CUG93856.1"/>
    <property type="molecule type" value="Genomic_DNA"/>
</dbReference>
<dbReference type="OMA" id="AHRMNGG"/>
<keyword evidence="2 4" id="KW-0812">Transmembrane</keyword>
<dbReference type="OrthoDB" id="261678at2759"/>
<evidence type="ECO:0000256" key="3">
    <source>
        <dbReference type="ARBA" id="ARBA00023136"/>
    </source>
</evidence>
<sequence length="296" mass="31839">MFSSQSHNPLETTAKVSASSVLATFALYPYRDLVKSWTWPPHVPPASFALARYQGFIENPGHLALLASGPVVLYTGYDIAGGGAGGAVVGGVLHSAWKTSMRMFSVRMRQQKRNGDAVYTSMIECIRTSTRSSGVWSWFPGLIMTALVSMSWHGAALVALSSRYDNRRHQSHHSRGGRGMGGLLSVDGGGGGGSFVGDWWVAFRAHSFLAFLTCPIRNVCRSALHATERSGGVHTAQAWVAGETAIFREAAAVAPAMLKTQGISFFLHGSVRTMFKTSVPFGFTYAVFRAMNGQLG</sequence>
<dbReference type="InterPro" id="IPR023395">
    <property type="entry name" value="MCP_dom_sf"/>
</dbReference>
<evidence type="ECO:0000256" key="1">
    <source>
        <dbReference type="ARBA" id="ARBA00004370"/>
    </source>
</evidence>
<keyword evidence="6" id="KW-1185">Reference proteome</keyword>
<accession>A0A0S4JQQ1</accession>